<evidence type="ECO:0000313" key="7">
    <source>
        <dbReference type="Proteomes" id="UP000613011"/>
    </source>
</evidence>
<evidence type="ECO:0000256" key="4">
    <source>
        <dbReference type="PROSITE-ProRule" id="PRU00050"/>
    </source>
</evidence>
<sequence length="197" mass="20400">MNATPSTPPGGLQALAIGASAGGIDALMVILASLPAETRVPIVVVLHLPAGHDSQLAEIFGARLPLQSCEAQPGEPLLPGHLYFAPADYHLLIEPDGTFSLSCEPPVHFSRPSIDLLFESGAEAFGERFAALVLTGANEDGARGLARVRECGGLALVQDPAEAAHAAMPRAALVRAGADQVLTLAELHDLLPKLICP</sequence>
<dbReference type="GO" id="GO:0006935">
    <property type="term" value="P:chemotaxis"/>
    <property type="evidence" value="ECO:0007669"/>
    <property type="project" value="UniProtKB-UniRule"/>
</dbReference>
<dbReference type="InterPro" id="IPR035909">
    <property type="entry name" value="CheB_C"/>
</dbReference>
<feature type="active site" evidence="4">
    <location>
        <position position="140"/>
    </location>
</feature>
<dbReference type="Pfam" id="PF01339">
    <property type="entry name" value="CheB_methylest"/>
    <property type="match status" value="1"/>
</dbReference>
<protein>
    <recommendedName>
        <fullName evidence="2">protein-glutamate methylesterase</fullName>
        <ecNumber evidence="2">3.1.1.61</ecNumber>
    </recommendedName>
</protein>
<keyword evidence="1 4" id="KW-0378">Hydrolase</keyword>
<feature type="active site" evidence="4">
    <location>
        <position position="20"/>
    </location>
</feature>
<dbReference type="EMBL" id="JAEQNA010000005">
    <property type="protein sequence ID" value="MBL0421684.1"/>
    <property type="molecule type" value="Genomic_DNA"/>
</dbReference>
<name>A0A937D2J6_9BURK</name>
<comment type="catalytic activity">
    <reaction evidence="3">
        <text>[protein]-L-glutamate 5-O-methyl ester + H2O = L-glutamyl-[protein] + methanol + H(+)</text>
        <dbReference type="Rhea" id="RHEA:23236"/>
        <dbReference type="Rhea" id="RHEA-COMP:10208"/>
        <dbReference type="Rhea" id="RHEA-COMP:10311"/>
        <dbReference type="ChEBI" id="CHEBI:15377"/>
        <dbReference type="ChEBI" id="CHEBI:15378"/>
        <dbReference type="ChEBI" id="CHEBI:17790"/>
        <dbReference type="ChEBI" id="CHEBI:29973"/>
        <dbReference type="ChEBI" id="CHEBI:82795"/>
        <dbReference type="EC" id="3.1.1.61"/>
    </reaction>
</comment>
<evidence type="ECO:0000313" key="6">
    <source>
        <dbReference type="EMBL" id="MBL0421684.1"/>
    </source>
</evidence>
<dbReference type="GO" id="GO:0008984">
    <property type="term" value="F:protein-glutamate methylesterase activity"/>
    <property type="evidence" value="ECO:0007669"/>
    <property type="project" value="UniProtKB-EC"/>
</dbReference>
<dbReference type="CDD" id="cd16433">
    <property type="entry name" value="CheB"/>
    <property type="match status" value="1"/>
</dbReference>
<dbReference type="EC" id="3.1.1.61" evidence="2"/>
<comment type="caution">
    <text evidence="6">The sequence shown here is derived from an EMBL/GenBank/DDBJ whole genome shotgun (WGS) entry which is preliminary data.</text>
</comment>
<evidence type="ECO:0000256" key="2">
    <source>
        <dbReference type="ARBA" id="ARBA00039140"/>
    </source>
</evidence>
<dbReference type="PROSITE" id="PS50122">
    <property type="entry name" value="CHEB"/>
    <property type="match status" value="1"/>
</dbReference>
<reference evidence="6" key="1">
    <citation type="submission" date="2021-01" db="EMBL/GenBank/DDBJ databases">
        <title>Ramlibacter sp. strain AW1 16S ribosomal RNA gene Genome sequencing and assembly.</title>
        <authorList>
            <person name="Kang M."/>
        </authorList>
    </citation>
    <scope>NUCLEOTIDE SEQUENCE</scope>
    <source>
        <strain evidence="6">AW1</strain>
    </source>
</reference>
<feature type="domain" description="CheB-type methylesterase" evidence="5">
    <location>
        <begin position="8"/>
        <end position="187"/>
    </location>
</feature>
<keyword evidence="7" id="KW-1185">Reference proteome</keyword>
<keyword evidence="4" id="KW-0145">Chemotaxis</keyword>
<dbReference type="GO" id="GO:0000156">
    <property type="term" value="F:phosphorelay response regulator activity"/>
    <property type="evidence" value="ECO:0007669"/>
    <property type="project" value="InterPro"/>
</dbReference>
<proteinExistence type="predicted"/>
<dbReference type="InterPro" id="IPR000673">
    <property type="entry name" value="Sig_transdc_resp-reg_Me-estase"/>
</dbReference>
<dbReference type="RefSeq" id="WP_201684752.1">
    <property type="nucleotide sequence ID" value="NZ_JAEQNA010000005.1"/>
</dbReference>
<dbReference type="PANTHER" id="PTHR42872">
    <property type="entry name" value="PROTEIN-GLUTAMATE METHYLESTERASE/PROTEIN-GLUTAMINE GLUTAMINASE"/>
    <property type="match status" value="1"/>
</dbReference>
<dbReference type="AlphaFoldDB" id="A0A937D2J6"/>
<accession>A0A937D2J6</accession>
<dbReference type="Gene3D" id="3.40.50.180">
    <property type="entry name" value="Methylesterase CheB, C-terminal domain"/>
    <property type="match status" value="1"/>
</dbReference>
<evidence type="ECO:0000256" key="3">
    <source>
        <dbReference type="ARBA" id="ARBA00048267"/>
    </source>
</evidence>
<dbReference type="PANTHER" id="PTHR42872:SF6">
    <property type="entry name" value="PROTEIN-GLUTAMATE METHYLESTERASE_PROTEIN-GLUTAMINE GLUTAMINASE"/>
    <property type="match status" value="1"/>
</dbReference>
<feature type="active site" evidence="4">
    <location>
        <position position="47"/>
    </location>
</feature>
<dbReference type="GO" id="GO:0005737">
    <property type="term" value="C:cytoplasm"/>
    <property type="evidence" value="ECO:0007669"/>
    <property type="project" value="InterPro"/>
</dbReference>
<evidence type="ECO:0000259" key="5">
    <source>
        <dbReference type="PROSITE" id="PS50122"/>
    </source>
</evidence>
<gene>
    <name evidence="6" type="ORF">JI739_15105</name>
</gene>
<dbReference type="SUPFAM" id="SSF52738">
    <property type="entry name" value="Methylesterase CheB, C-terminal domain"/>
    <property type="match status" value="1"/>
</dbReference>
<evidence type="ECO:0000256" key="1">
    <source>
        <dbReference type="ARBA" id="ARBA00022801"/>
    </source>
</evidence>
<organism evidence="6 7">
    <name type="scientific">Ramlibacter aurantiacus</name>
    <dbReference type="NCBI Taxonomy" id="2801330"/>
    <lineage>
        <taxon>Bacteria</taxon>
        <taxon>Pseudomonadati</taxon>
        <taxon>Pseudomonadota</taxon>
        <taxon>Betaproteobacteria</taxon>
        <taxon>Burkholderiales</taxon>
        <taxon>Comamonadaceae</taxon>
        <taxon>Ramlibacter</taxon>
    </lineage>
</organism>
<dbReference type="Proteomes" id="UP000613011">
    <property type="component" value="Unassembled WGS sequence"/>
</dbReference>